<organism evidence="7 8">
    <name type="scientific">Ferrimicrobium acidiphilum</name>
    <dbReference type="NCBI Taxonomy" id="121039"/>
    <lineage>
        <taxon>Bacteria</taxon>
        <taxon>Bacillati</taxon>
        <taxon>Actinomycetota</taxon>
        <taxon>Acidimicrobiia</taxon>
        <taxon>Acidimicrobiales</taxon>
        <taxon>Acidimicrobiaceae</taxon>
        <taxon>Ferrimicrobium</taxon>
    </lineage>
</organism>
<dbReference type="EC" id="3.5.1.18" evidence="5"/>
<feature type="domain" description="Peptidase M20 dimerisation" evidence="6">
    <location>
        <begin position="159"/>
        <end position="261"/>
    </location>
</feature>
<evidence type="ECO:0000256" key="5">
    <source>
        <dbReference type="NCBIfam" id="TIGR01900"/>
    </source>
</evidence>
<keyword evidence="3 7" id="KW-0378">Hydrolase</keyword>
<comment type="cofactor">
    <cofactor evidence="1">
        <name>Zn(2+)</name>
        <dbReference type="ChEBI" id="CHEBI:29105"/>
    </cofactor>
</comment>
<evidence type="ECO:0000256" key="1">
    <source>
        <dbReference type="ARBA" id="ARBA00001947"/>
    </source>
</evidence>
<dbReference type="SUPFAM" id="SSF53187">
    <property type="entry name" value="Zn-dependent exopeptidases"/>
    <property type="match status" value="1"/>
</dbReference>
<dbReference type="InterPro" id="IPR050072">
    <property type="entry name" value="Peptidase_M20A"/>
</dbReference>
<evidence type="ECO:0000259" key="6">
    <source>
        <dbReference type="Pfam" id="PF07687"/>
    </source>
</evidence>
<evidence type="ECO:0000256" key="2">
    <source>
        <dbReference type="ARBA" id="ARBA00022723"/>
    </source>
</evidence>
<evidence type="ECO:0000256" key="3">
    <source>
        <dbReference type="ARBA" id="ARBA00022801"/>
    </source>
</evidence>
<name>A0ABV3Y1K9_9ACTN</name>
<accession>A0ABV3Y1K9</accession>
<dbReference type="GO" id="GO:0009014">
    <property type="term" value="F:succinyl-diaminopimelate desuccinylase activity"/>
    <property type="evidence" value="ECO:0007669"/>
    <property type="project" value="UniProtKB-EC"/>
</dbReference>
<dbReference type="Proteomes" id="UP001560267">
    <property type="component" value="Unassembled WGS sequence"/>
</dbReference>
<evidence type="ECO:0000313" key="8">
    <source>
        <dbReference type="Proteomes" id="UP001560267"/>
    </source>
</evidence>
<keyword evidence="8" id="KW-1185">Reference proteome</keyword>
<dbReference type="InterPro" id="IPR002933">
    <property type="entry name" value="Peptidase_M20"/>
</dbReference>
<sequence>MSRVAGYARELLAIPSMSGDERAIADFVQARLSQKHGWGVERIEDTVIATWPGGGSGSGRRILLCGHLDTVPGEEGYQEDEDYLYGLGACDMKGGLAVMLALADEQLMDATTLVFYPCEEVAFERNGLHRLGSREALLADHDVAVLLEPTDGAVELGCQGTLRVRLDLHGRRAHTSRPWMGVNAIDRLGTVLARVNDFDRRSPELGAVVFRESLSPVRVESFVANNVVPDKAALWLNYRFAPDLTIAQAKDRLVAWIAPELTDDDTITLEDAASAGTPNPEGFEALIRRAGSVRAKLGWTDVSFLSGLGVPSVNFGPGDPLLAHSGHERVAKSALVASLAALSSWIGIDRESRTT</sequence>
<keyword evidence="4" id="KW-0862">Zinc</keyword>
<dbReference type="RefSeq" id="WP_298384008.1">
    <property type="nucleotide sequence ID" value="NZ_JBFSHR010000016.1"/>
</dbReference>
<dbReference type="SUPFAM" id="SSF55031">
    <property type="entry name" value="Bacterial exopeptidase dimerisation domain"/>
    <property type="match status" value="1"/>
</dbReference>
<dbReference type="InterPro" id="IPR001261">
    <property type="entry name" value="ArgE/DapE_CS"/>
</dbReference>
<evidence type="ECO:0000256" key="4">
    <source>
        <dbReference type="ARBA" id="ARBA00022833"/>
    </source>
</evidence>
<dbReference type="PANTHER" id="PTHR43808:SF31">
    <property type="entry name" value="N-ACETYL-L-CITRULLINE DEACETYLASE"/>
    <property type="match status" value="1"/>
</dbReference>
<dbReference type="InterPro" id="IPR036264">
    <property type="entry name" value="Bact_exopeptidase_dim_dom"/>
</dbReference>
<evidence type="ECO:0000313" key="7">
    <source>
        <dbReference type="EMBL" id="MEX6429438.1"/>
    </source>
</evidence>
<keyword evidence="2" id="KW-0479">Metal-binding</keyword>
<dbReference type="Pfam" id="PF07687">
    <property type="entry name" value="M20_dimer"/>
    <property type="match status" value="1"/>
</dbReference>
<dbReference type="PROSITE" id="PS00758">
    <property type="entry name" value="ARGE_DAPE_CPG2_1"/>
    <property type="match status" value="1"/>
</dbReference>
<gene>
    <name evidence="7" type="primary">dapE</name>
    <name evidence="7" type="ORF">AB6A68_06235</name>
</gene>
<protein>
    <recommendedName>
        <fullName evidence="5">Succinyl-diaminopimelate desuccinylase</fullName>
        <ecNumber evidence="5">3.5.1.18</ecNumber>
    </recommendedName>
</protein>
<dbReference type="Pfam" id="PF01546">
    <property type="entry name" value="Peptidase_M20"/>
    <property type="match status" value="1"/>
</dbReference>
<comment type="caution">
    <text evidence="7">The sequence shown here is derived from an EMBL/GenBank/DDBJ whole genome shotgun (WGS) entry which is preliminary data.</text>
</comment>
<reference evidence="7 8" key="1">
    <citation type="submission" date="2024-07" db="EMBL/GenBank/DDBJ databases">
        <title>Draft Genome Sequence of Ferrimicrobium acidiphilum Strain YE2023, Isolated from a Pulp of Bioleach Reactor.</title>
        <authorList>
            <person name="Elkina Y.A."/>
            <person name="Bulaeva A.G."/>
            <person name="Beletsky A.V."/>
            <person name="Mardanov A.V."/>
        </authorList>
    </citation>
    <scope>NUCLEOTIDE SEQUENCE [LARGE SCALE GENOMIC DNA]</scope>
    <source>
        <strain evidence="7 8">YE2023</strain>
    </source>
</reference>
<dbReference type="EMBL" id="JBFSHR010000016">
    <property type="protein sequence ID" value="MEX6429438.1"/>
    <property type="molecule type" value="Genomic_DNA"/>
</dbReference>
<dbReference type="InterPro" id="IPR010174">
    <property type="entry name" value="Succinyl-DAP_deSuclase_DapE"/>
</dbReference>
<dbReference type="Gene3D" id="3.40.630.10">
    <property type="entry name" value="Zn peptidases"/>
    <property type="match status" value="1"/>
</dbReference>
<dbReference type="NCBIfam" id="TIGR01900">
    <property type="entry name" value="dapE-gram_pos"/>
    <property type="match status" value="1"/>
</dbReference>
<dbReference type="Gene3D" id="3.30.70.360">
    <property type="match status" value="1"/>
</dbReference>
<dbReference type="InterPro" id="IPR011650">
    <property type="entry name" value="Peptidase_M20_dimer"/>
</dbReference>
<dbReference type="PANTHER" id="PTHR43808">
    <property type="entry name" value="ACETYLORNITHINE DEACETYLASE"/>
    <property type="match status" value="1"/>
</dbReference>
<proteinExistence type="predicted"/>